<gene>
    <name evidence="2" type="ORF">BCR42DRAFT_417492</name>
</gene>
<proteinExistence type="predicted"/>
<keyword evidence="1" id="KW-1133">Transmembrane helix</keyword>
<reference evidence="2 3" key="1">
    <citation type="submission" date="2016-07" db="EMBL/GenBank/DDBJ databases">
        <title>Pervasive Adenine N6-methylation of Active Genes in Fungi.</title>
        <authorList>
            <consortium name="DOE Joint Genome Institute"/>
            <person name="Mondo S.J."/>
            <person name="Dannebaum R.O."/>
            <person name="Kuo R.C."/>
            <person name="Labutti K."/>
            <person name="Haridas S."/>
            <person name="Kuo A."/>
            <person name="Salamov A."/>
            <person name="Ahrendt S.R."/>
            <person name="Lipzen A."/>
            <person name="Sullivan W."/>
            <person name="Andreopoulos W.B."/>
            <person name="Clum A."/>
            <person name="Lindquist E."/>
            <person name="Daum C."/>
            <person name="Ramamoorthy G.K."/>
            <person name="Gryganskyi A."/>
            <person name="Culley D."/>
            <person name="Magnuson J.K."/>
            <person name="James T.Y."/>
            <person name="O'Malley M.A."/>
            <person name="Stajich J.E."/>
            <person name="Spatafora J.W."/>
            <person name="Visel A."/>
            <person name="Grigoriev I.V."/>
        </authorList>
    </citation>
    <scope>NUCLEOTIDE SEQUENCE [LARGE SCALE GENOMIC DNA]</scope>
    <source>
        <strain evidence="2 3">NRRL 1336</strain>
    </source>
</reference>
<dbReference type="Proteomes" id="UP000193560">
    <property type="component" value="Unassembled WGS sequence"/>
</dbReference>
<dbReference type="AlphaFoldDB" id="A0A1X2IDY7"/>
<organism evidence="2 3">
    <name type="scientific">Absidia repens</name>
    <dbReference type="NCBI Taxonomy" id="90262"/>
    <lineage>
        <taxon>Eukaryota</taxon>
        <taxon>Fungi</taxon>
        <taxon>Fungi incertae sedis</taxon>
        <taxon>Mucoromycota</taxon>
        <taxon>Mucoromycotina</taxon>
        <taxon>Mucoromycetes</taxon>
        <taxon>Mucorales</taxon>
        <taxon>Cunninghamellaceae</taxon>
        <taxon>Absidia</taxon>
    </lineage>
</organism>
<feature type="transmembrane region" description="Helical" evidence="1">
    <location>
        <begin position="20"/>
        <end position="38"/>
    </location>
</feature>
<evidence type="ECO:0000256" key="1">
    <source>
        <dbReference type="SAM" id="Phobius"/>
    </source>
</evidence>
<dbReference type="EMBL" id="MCGE01000014">
    <property type="protein sequence ID" value="ORZ14699.1"/>
    <property type="molecule type" value="Genomic_DNA"/>
</dbReference>
<keyword evidence="1" id="KW-0472">Membrane</keyword>
<protein>
    <submittedName>
        <fullName evidence="2">Uncharacterized protein</fullName>
    </submittedName>
</protein>
<keyword evidence="1" id="KW-0812">Transmembrane</keyword>
<accession>A0A1X2IDY7</accession>
<name>A0A1X2IDY7_9FUNG</name>
<evidence type="ECO:0000313" key="3">
    <source>
        <dbReference type="Proteomes" id="UP000193560"/>
    </source>
</evidence>
<evidence type="ECO:0000313" key="2">
    <source>
        <dbReference type="EMBL" id="ORZ14699.1"/>
    </source>
</evidence>
<comment type="caution">
    <text evidence="2">The sequence shown here is derived from an EMBL/GenBank/DDBJ whole genome shotgun (WGS) entry which is preliminary data.</text>
</comment>
<sequence>MLVIFFDLNVSSGLFYEDCMARSLTAVLLCLTFCYLAHRRFLINKILHLDY</sequence>
<keyword evidence="3" id="KW-1185">Reference proteome</keyword>